<dbReference type="AlphaFoldDB" id="A0A5D0XU47"/>
<organism evidence="3 4">
    <name type="scientific">Arthrobacter echini</name>
    <dbReference type="NCBI Taxonomy" id="1529066"/>
    <lineage>
        <taxon>Bacteria</taxon>
        <taxon>Bacillati</taxon>
        <taxon>Actinomycetota</taxon>
        <taxon>Actinomycetes</taxon>
        <taxon>Micrococcales</taxon>
        <taxon>Micrococcaceae</taxon>
        <taxon>Arthrobacter</taxon>
    </lineage>
</organism>
<keyword evidence="3" id="KW-0808">Transferase</keyword>
<dbReference type="PROSITE" id="PS51186">
    <property type="entry name" value="GNAT"/>
    <property type="match status" value="1"/>
</dbReference>
<reference evidence="3 4" key="1">
    <citation type="submission" date="2019-08" db="EMBL/GenBank/DDBJ databases">
        <title>Genone of Arthrobacter echini P9.</title>
        <authorList>
            <person name="Bowman J.P."/>
        </authorList>
    </citation>
    <scope>NUCLEOTIDE SEQUENCE [LARGE SCALE GENOMIC DNA]</scope>
    <source>
        <strain evidence="3 4">P9</strain>
    </source>
</reference>
<accession>A0A5D0XU47</accession>
<name>A0A5D0XU47_9MICC</name>
<evidence type="ECO:0000256" key="1">
    <source>
        <dbReference type="SAM" id="MobiDB-lite"/>
    </source>
</evidence>
<evidence type="ECO:0000313" key="3">
    <source>
        <dbReference type="EMBL" id="TYC99413.1"/>
    </source>
</evidence>
<feature type="domain" description="N-acetyltransferase" evidence="2">
    <location>
        <begin position="7"/>
        <end position="182"/>
    </location>
</feature>
<protein>
    <submittedName>
        <fullName evidence="3">GNAT family N-acetyltransferase</fullName>
    </submittedName>
</protein>
<proteinExistence type="predicted"/>
<keyword evidence="4" id="KW-1185">Reference proteome</keyword>
<dbReference type="InterPro" id="IPR016181">
    <property type="entry name" value="Acyl_CoA_acyltransferase"/>
</dbReference>
<dbReference type="Gene3D" id="3.40.630.30">
    <property type="match status" value="1"/>
</dbReference>
<dbReference type="GO" id="GO:0016747">
    <property type="term" value="F:acyltransferase activity, transferring groups other than amino-acyl groups"/>
    <property type="evidence" value="ECO:0007669"/>
    <property type="project" value="InterPro"/>
</dbReference>
<sequence>MNSADAVDISELAIPDDLMHPGAEAFEAMVEVRNRVETEILGTPALSHSAAELLPGFRNPYKPRRLFVARSGGHTVARAILSWRTVTGSPVATVNVEVRSDARGQGIGTALLERMEALARDLNLTTVQSYVTHPALADKDRVEPLSGYGSLSASDPGVRFLTRHGYALEQIKRISFLDLPLPDRELTALLEDARAQAGSAYNVVQWHGSTPEHWVADLAVLKTRMSTEEPSAGLHTTEDPWDEQRVRRRDDDQEASGRLLMTTAIEDCRTGRLIAVTEISLPGPTGGVAAQEDTLVLPGHRGHRLGMLAKAANLRQADARAPQIYTFNAEENRPMLSINEALGYRAAGYDGAWEKML</sequence>
<dbReference type="RefSeq" id="WP_148600235.1">
    <property type="nucleotide sequence ID" value="NZ_VSLD01000002.1"/>
</dbReference>
<feature type="compositionally biased region" description="Basic and acidic residues" evidence="1">
    <location>
        <begin position="236"/>
        <end position="251"/>
    </location>
</feature>
<gene>
    <name evidence="3" type="ORF">FQ377_05395</name>
</gene>
<dbReference type="CDD" id="cd04301">
    <property type="entry name" value="NAT_SF"/>
    <property type="match status" value="1"/>
</dbReference>
<dbReference type="EMBL" id="VSLD01000002">
    <property type="protein sequence ID" value="TYC99413.1"/>
    <property type="molecule type" value="Genomic_DNA"/>
</dbReference>
<evidence type="ECO:0000313" key="4">
    <source>
        <dbReference type="Proteomes" id="UP000323410"/>
    </source>
</evidence>
<dbReference type="InterPro" id="IPR000182">
    <property type="entry name" value="GNAT_dom"/>
</dbReference>
<dbReference type="SUPFAM" id="SSF55729">
    <property type="entry name" value="Acyl-CoA N-acyltransferases (Nat)"/>
    <property type="match status" value="2"/>
</dbReference>
<dbReference type="Proteomes" id="UP000323410">
    <property type="component" value="Unassembled WGS sequence"/>
</dbReference>
<feature type="region of interest" description="Disordered" evidence="1">
    <location>
        <begin position="226"/>
        <end position="255"/>
    </location>
</feature>
<evidence type="ECO:0000259" key="2">
    <source>
        <dbReference type="PROSITE" id="PS51186"/>
    </source>
</evidence>
<dbReference type="Pfam" id="PF00583">
    <property type="entry name" value="Acetyltransf_1"/>
    <property type="match status" value="1"/>
</dbReference>
<comment type="caution">
    <text evidence="3">The sequence shown here is derived from an EMBL/GenBank/DDBJ whole genome shotgun (WGS) entry which is preliminary data.</text>
</comment>
<dbReference type="OrthoDB" id="4119890at2"/>